<sequence>MNYTIHRTETSPPLDRWDDTSWQQADTLQVSSFHPRSSRHRPITEVKLLYDSDHLYIFFRVVDRYVTAIHTNYQAMVCNDSCVESFIMPAIFRADTFLSPSPPRYQGYFNIEINCIGTMLLYYIADWRRTADGFEKYAPVPAELARGINIVSSLPTTPIEKEITSPLEWHIGYEIPFSIFEHYLGPLDFWRNRPWLGNFYKCGDQTSHPHWASWSPIGKQLNFHQPESFGILEFDN</sequence>
<dbReference type="GO" id="GO:0030246">
    <property type="term" value="F:carbohydrate binding"/>
    <property type="evidence" value="ECO:0007669"/>
    <property type="project" value="InterPro"/>
</dbReference>
<dbReference type="CDD" id="cd09620">
    <property type="entry name" value="CBM9_like_3"/>
    <property type="match status" value="1"/>
</dbReference>
<evidence type="ECO:0000313" key="2">
    <source>
        <dbReference type="EMBL" id="PIE33643.1"/>
    </source>
</evidence>
<dbReference type="InterPro" id="IPR010502">
    <property type="entry name" value="Carb-bd_dom_fam9"/>
</dbReference>
<proteinExistence type="predicted"/>
<dbReference type="GO" id="GO:0016052">
    <property type="term" value="P:carbohydrate catabolic process"/>
    <property type="evidence" value="ECO:0007669"/>
    <property type="project" value="InterPro"/>
</dbReference>
<name>A0A2G6KD80_9BACT</name>
<reference evidence="2 3" key="1">
    <citation type="submission" date="2017-10" db="EMBL/GenBank/DDBJ databases">
        <title>Novel microbial diversity and functional potential in the marine mammal oral microbiome.</title>
        <authorList>
            <person name="Dudek N.K."/>
            <person name="Sun C.L."/>
            <person name="Burstein D."/>
            <person name="Kantor R.S."/>
            <person name="Aliaga Goltsman D.S."/>
            <person name="Bik E.M."/>
            <person name="Thomas B.C."/>
            <person name="Banfield J.F."/>
            <person name="Relman D.A."/>
        </authorList>
    </citation>
    <scope>NUCLEOTIDE SEQUENCE [LARGE SCALE GENOMIC DNA]</scope>
    <source>
        <strain evidence="2">DOLJORAL78_47_16</strain>
    </source>
</reference>
<dbReference type="AlphaFoldDB" id="A0A2G6KD80"/>
<dbReference type="GO" id="GO:0004553">
    <property type="term" value="F:hydrolase activity, hydrolyzing O-glycosyl compounds"/>
    <property type="evidence" value="ECO:0007669"/>
    <property type="project" value="InterPro"/>
</dbReference>
<dbReference type="EMBL" id="PDSK01000096">
    <property type="protein sequence ID" value="PIE33643.1"/>
    <property type="molecule type" value="Genomic_DNA"/>
</dbReference>
<comment type="caution">
    <text evidence="2">The sequence shown here is derived from an EMBL/GenBank/DDBJ whole genome shotgun (WGS) entry which is preliminary data.</text>
</comment>
<dbReference type="SUPFAM" id="SSF49344">
    <property type="entry name" value="CBD9-like"/>
    <property type="match status" value="1"/>
</dbReference>
<dbReference type="Pfam" id="PF16011">
    <property type="entry name" value="CBM9_2"/>
    <property type="match status" value="1"/>
</dbReference>
<evidence type="ECO:0000259" key="1">
    <source>
        <dbReference type="Pfam" id="PF16011"/>
    </source>
</evidence>
<protein>
    <recommendedName>
        <fullName evidence="1">Carbohydrate-binding domain-containing protein</fullName>
    </recommendedName>
</protein>
<organism evidence="2 3">
    <name type="scientific">candidate division KSB3 bacterium</name>
    <dbReference type="NCBI Taxonomy" id="2044937"/>
    <lineage>
        <taxon>Bacteria</taxon>
        <taxon>candidate division KSB3</taxon>
    </lineage>
</organism>
<accession>A0A2G6KD80</accession>
<gene>
    <name evidence="2" type="ORF">CSA56_11045</name>
</gene>
<feature type="domain" description="Carbohydrate-binding" evidence="1">
    <location>
        <begin position="29"/>
        <end position="234"/>
    </location>
</feature>
<dbReference type="Proteomes" id="UP000230821">
    <property type="component" value="Unassembled WGS sequence"/>
</dbReference>
<evidence type="ECO:0000313" key="3">
    <source>
        <dbReference type="Proteomes" id="UP000230821"/>
    </source>
</evidence>
<dbReference type="Gene3D" id="2.60.40.1190">
    <property type="match status" value="1"/>
</dbReference>